<evidence type="ECO:0000313" key="2">
    <source>
        <dbReference type="Proteomes" id="UP000026714"/>
    </source>
</evidence>
<protein>
    <submittedName>
        <fullName evidence="1">Uncharacterized protein</fullName>
    </submittedName>
</protein>
<keyword evidence="2" id="KW-1185">Reference proteome</keyword>
<dbReference type="STRING" id="34103.SAMN05421778_102215"/>
<comment type="caution">
    <text evidence="1">The sequence shown here is derived from an EMBL/GenBank/DDBJ whole genome shotgun (WGS) entry which is preliminary data.</text>
</comment>
<dbReference type="EMBL" id="AZRA01000132">
    <property type="protein sequence ID" value="KDB50512.1"/>
    <property type="molecule type" value="Genomic_DNA"/>
</dbReference>
<sequence length="142" mass="15943">MSRIADTDIVSADTEAFLAAVSITEQARTLVWHEAQSTAFQIRTLADAMCDPEDAEELYGALASLWLELRLQWQRHNDVANYDLMRHGEAKPIDLVRGSVSSYYFERIESLLQPDQIMCLNQKALALIDSLRQDVASAAEKA</sequence>
<dbReference type="AlphaFoldDB" id="A0A059KGE2"/>
<accession>A0A059KGE2</accession>
<reference evidence="1 2" key="1">
    <citation type="journal article" date="2014" name="FEMS Microbiol. Ecol.">
        <title>Sphaerotilus natans encrusted with nanoball-shaped Fe(III) oxide minerals formed by nitrate-reducing mixotrophic Fe(II) oxidation.</title>
        <authorList>
            <person name="Park S."/>
            <person name="Kim D.H."/>
            <person name="Lee J.H."/>
            <person name="Hur H.G."/>
        </authorList>
    </citation>
    <scope>NUCLEOTIDE SEQUENCE [LARGE SCALE GENOMIC DNA]</scope>
    <source>
        <strain evidence="1 2">DSM 6575</strain>
    </source>
</reference>
<dbReference type="Proteomes" id="UP000026714">
    <property type="component" value="Unassembled WGS sequence"/>
</dbReference>
<evidence type="ECO:0000313" key="1">
    <source>
        <dbReference type="EMBL" id="KDB50512.1"/>
    </source>
</evidence>
<dbReference type="eggNOG" id="ENOG5034A74">
    <property type="taxonomic scope" value="Bacteria"/>
</dbReference>
<proteinExistence type="predicted"/>
<name>A0A059KGE2_9BURK</name>
<organism evidence="1 2">
    <name type="scientific">Sphaerotilus natans subsp. natans DSM 6575</name>
    <dbReference type="NCBI Taxonomy" id="1286631"/>
    <lineage>
        <taxon>Bacteria</taxon>
        <taxon>Pseudomonadati</taxon>
        <taxon>Pseudomonadota</taxon>
        <taxon>Betaproteobacteria</taxon>
        <taxon>Burkholderiales</taxon>
        <taxon>Sphaerotilaceae</taxon>
        <taxon>Sphaerotilus</taxon>
    </lineage>
</organism>
<gene>
    <name evidence="1" type="ORF">X805_38960</name>
</gene>